<dbReference type="Gene3D" id="3.40.50.150">
    <property type="entry name" value="Vaccinia Virus protein VP39"/>
    <property type="match status" value="1"/>
</dbReference>
<keyword evidence="1 3" id="KW-0808">Transferase</keyword>
<dbReference type="Pfam" id="PF13649">
    <property type="entry name" value="Methyltransf_25"/>
    <property type="match status" value="1"/>
</dbReference>
<protein>
    <submittedName>
        <fullName evidence="3">Class I SAM-dependent methyltransferase</fullName>
    </submittedName>
</protein>
<dbReference type="AlphaFoldDB" id="A0A7S8CBK1"/>
<name>A0A7S8CBK1_9BACI</name>
<dbReference type="KEGG" id="mcui:G8O30_08250"/>
<dbReference type="EMBL" id="CP049742">
    <property type="protein sequence ID" value="QPC46953.1"/>
    <property type="molecule type" value="Genomic_DNA"/>
</dbReference>
<dbReference type="CDD" id="cd02440">
    <property type="entry name" value="AdoMet_MTases"/>
    <property type="match status" value="1"/>
</dbReference>
<dbReference type="GO" id="GO:0008168">
    <property type="term" value="F:methyltransferase activity"/>
    <property type="evidence" value="ECO:0007669"/>
    <property type="project" value="UniProtKB-KW"/>
</dbReference>
<sequence>MSYQRFALVYDELMEDVPYDHWLTHTINQVNIYNENAKTVADIGCGTGTIAIELAKKGYDVTAVDLSDDMLFIASEKAQEQSVSLSLYQQDMRELSDIGPFDVVTIFLDSLNYVTEKEEVIQTLQRVYDILTPGGLLLFDMHTTFKVKEVFENQSFSFAGDDISYIWTSVPSGKENGIYHDLDFFLLEEQSGLYERFSETHEQRAYEEEWMEEVLQEIGFSLVNKVGDFQADDHPGERVFYTVKK</sequence>
<gene>
    <name evidence="3" type="ORF">G8O30_08250</name>
</gene>
<dbReference type="GO" id="GO:0032259">
    <property type="term" value="P:methylation"/>
    <property type="evidence" value="ECO:0007669"/>
    <property type="project" value="UniProtKB-KW"/>
</dbReference>
<dbReference type="Proteomes" id="UP000593626">
    <property type="component" value="Chromosome"/>
</dbReference>
<dbReference type="InterPro" id="IPR041698">
    <property type="entry name" value="Methyltransf_25"/>
</dbReference>
<accession>A0A7S8CBK1</accession>
<dbReference type="InterPro" id="IPR029063">
    <property type="entry name" value="SAM-dependent_MTases_sf"/>
</dbReference>
<dbReference type="RefSeq" id="WP_239671621.1">
    <property type="nucleotide sequence ID" value="NZ_CP049742.1"/>
</dbReference>
<evidence type="ECO:0000256" key="1">
    <source>
        <dbReference type="ARBA" id="ARBA00022679"/>
    </source>
</evidence>
<evidence type="ECO:0000313" key="3">
    <source>
        <dbReference type="EMBL" id="QPC46953.1"/>
    </source>
</evidence>
<evidence type="ECO:0000259" key="2">
    <source>
        <dbReference type="Pfam" id="PF13649"/>
    </source>
</evidence>
<proteinExistence type="predicted"/>
<reference evidence="3 4" key="1">
    <citation type="submission" date="2019-07" db="EMBL/GenBank/DDBJ databases">
        <title>Genome sequence of 2 isolates from Red Sea Mangroves.</title>
        <authorList>
            <person name="Sefrji F."/>
            <person name="Michoud G."/>
            <person name="Merlino G."/>
            <person name="Daffonchio D."/>
        </authorList>
    </citation>
    <scope>NUCLEOTIDE SEQUENCE [LARGE SCALE GENOMIC DNA]</scope>
    <source>
        <strain evidence="3 4">R1DC41</strain>
    </source>
</reference>
<keyword evidence="3" id="KW-0489">Methyltransferase</keyword>
<dbReference type="SUPFAM" id="SSF53335">
    <property type="entry name" value="S-adenosyl-L-methionine-dependent methyltransferases"/>
    <property type="match status" value="1"/>
</dbReference>
<evidence type="ECO:0000313" key="4">
    <source>
        <dbReference type="Proteomes" id="UP000593626"/>
    </source>
</evidence>
<feature type="domain" description="Methyltransferase" evidence="2">
    <location>
        <begin position="40"/>
        <end position="135"/>
    </location>
</feature>
<organism evidence="3 4">
    <name type="scientific">Mangrovibacillus cuniculi</name>
    <dbReference type="NCBI Taxonomy" id="2593652"/>
    <lineage>
        <taxon>Bacteria</taxon>
        <taxon>Bacillati</taxon>
        <taxon>Bacillota</taxon>
        <taxon>Bacilli</taxon>
        <taxon>Bacillales</taxon>
        <taxon>Bacillaceae</taxon>
        <taxon>Mangrovibacillus</taxon>
    </lineage>
</organism>
<dbReference type="Gene3D" id="2.20.25.110">
    <property type="entry name" value="S-adenosyl-L-methionine-dependent methyltransferases"/>
    <property type="match status" value="1"/>
</dbReference>
<keyword evidence="4" id="KW-1185">Reference proteome</keyword>
<dbReference type="PANTHER" id="PTHR43861">
    <property type="entry name" value="TRANS-ACONITATE 2-METHYLTRANSFERASE-RELATED"/>
    <property type="match status" value="1"/>
</dbReference>